<keyword evidence="12 15" id="KW-1278">Translocase</keyword>
<dbReference type="SUPFAM" id="SSF52540">
    <property type="entry name" value="P-loop containing nucleoside triphosphate hydrolases"/>
    <property type="match status" value="2"/>
</dbReference>
<dbReference type="InterPro" id="IPR011130">
    <property type="entry name" value="SecA_preprotein_X-link_dom"/>
</dbReference>
<dbReference type="GO" id="GO:0031522">
    <property type="term" value="C:cell envelope Sec protein transport complex"/>
    <property type="evidence" value="ECO:0007669"/>
    <property type="project" value="UniProtKB-ARBA"/>
</dbReference>
<evidence type="ECO:0000256" key="10">
    <source>
        <dbReference type="ARBA" id="ARBA00022840"/>
    </source>
</evidence>
<dbReference type="GO" id="GO:0006605">
    <property type="term" value="P:protein targeting"/>
    <property type="evidence" value="ECO:0007669"/>
    <property type="project" value="UniProtKB-UniRule"/>
</dbReference>
<keyword evidence="6" id="KW-0997">Cell inner membrane</keyword>
<keyword evidence="8 15" id="KW-0547">Nucleotide-binding</keyword>
<dbReference type="InterPro" id="IPR027417">
    <property type="entry name" value="P-loop_NTPase"/>
</dbReference>
<dbReference type="InterPro" id="IPR020937">
    <property type="entry name" value="SecA_CS"/>
</dbReference>
<dbReference type="EC" id="7.4.2.8" evidence="15"/>
<keyword evidence="14 15" id="KW-0472">Membrane</keyword>
<feature type="domain" description="Helicase C-terminal" evidence="19">
    <location>
        <begin position="430"/>
        <end position="618"/>
    </location>
</feature>
<dbReference type="InterPro" id="IPR014001">
    <property type="entry name" value="Helicase_ATP-bd"/>
</dbReference>
<evidence type="ECO:0000256" key="7">
    <source>
        <dbReference type="ARBA" id="ARBA00022723"/>
    </source>
</evidence>
<reference evidence="21" key="1">
    <citation type="submission" date="2023-02" db="EMBL/GenBank/DDBJ databases">
        <title>Host association and intracellularity evolved multiple times independently in the Rickettsiales.</title>
        <authorList>
            <person name="Castelli M."/>
            <person name="Nardi T."/>
            <person name="Gammuto L."/>
            <person name="Bellinzona G."/>
            <person name="Sabaneyeva E."/>
            <person name="Potekhin A."/>
            <person name="Serra V."/>
            <person name="Petroni G."/>
            <person name="Sassera D."/>
        </authorList>
    </citation>
    <scope>NUCLEOTIDE SEQUENCE</scope>
    <source>
        <strain evidence="21">USBL-36I1</strain>
    </source>
</reference>
<evidence type="ECO:0000256" key="5">
    <source>
        <dbReference type="ARBA" id="ARBA00022490"/>
    </source>
</evidence>
<dbReference type="InterPro" id="IPR014018">
    <property type="entry name" value="SecA_motor_DEAD"/>
</dbReference>
<dbReference type="AlphaFoldDB" id="A0AAE5AHK7"/>
<protein>
    <recommendedName>
        <fullName evidence="15 16">Protein translocase subunit SecA</fullName>
        <ecNumber evidence="15">7.4.2.8</ecNumber>
    </recommendedName>
</protein>
<dbReference type="EMBL" id="JARGYU010000002">
    <property type="protein sequence ID" value="MDZ5761238.1"/>
    <property type="molecule type" value="Genomic_DNA"/>
</dbReference>
<evidence type="ECO:0000256" key="16">
    <source>
        <dbReference type="RuleBase" id="RU003874"/>
    </source>
</evidence>
<comment type="caution">
    <text evidence="21">The sequence shown here is derived from an EMBL/GenBank/DDBJ whole genome shotgun (WGS) entry which is preliminary data.</text>
</comment>
<feature type="compositionally biased region" description="Low complexity" evidence="17">
    <location>
        <begin position="865"/>
        <end position="884"/>
    </location>
</feature>
<dbReference type="PROSITE" id="PS51194">
    <property type="entry name" value="HELICASE_CTER"/>
    <property type="match status" value="1"/>
</dbReference>
<evidence type="ECO:0000259" key="19">
    <source>
        <dbReference type="PROSITE" id="PS51194"/>
    </source>
</evidence>
<dbReference type="PANTHER" id="PTHR30612">
    <property type="entry name" value="SECA INNER MEMBRANE COMPONENT OF SEC PROTEIN SECRETION SYSTEM"/>
    <property type="match status" value="1"/>
</dbReference>
<comment type="cofactor">
    <cofactor evidence="1">
        <name>Zn(2+)</name>
        <dbReference type="ChEBI" id="CHEBI:29105"/>
    </cofactor>
</comment>
<dbReference type="Gene3D" id="3.90.1440.10">
    <property type="entry name" value="SecA, preprotein cross-linking domain"/>
    <property type="match status" value="1"/>
</dbReference>
<dbReference type="Pfam" id="PF07516">
    <property type="entry name" value="SecA_SW"/>
    <property type="match status" value="1"/>
</dbReference>
<dbReference type="GO" id="GO:0043952">
    <property type="term" value="P:protein transport by the Sec complex"/>
    <property type="evidence" value="ECO:0007669"/>
    <property type="project" value="TreeGrafter"/>
</dbReference>
<dbReference type="InterPro" id="IPR000185">
    <property type="entry name" value="SecA"/>
</dbReference>
<dbReference type="InterPro" id="IPR036670">
    <property type="entry name" value="SecA_X-link_sf"/>
</dbReference>
<dbReference type="SUPFAM" id="SSF81767">
    <property type="entry name" value="Pre-protein crosslinking domain of SecA"/>
    <property type="match status" value="1"/>
</dbReference>
<dbReference type="Pfam" id="PF01043">
    <property type="entry name" value="SecA_PP_bind"/>
    <property type="match status" value="1"/>
</dbReference>
<keyword evidence="9" id="KW-0862">Zinc</keyword>
<dbReference type="RefSeq" id="WP_322498667.1">
    <property type="nucleotide sequence ID" value="NZ_JARGYU010000002.1"/>
</dbReference>
<dbReference type="Gene3D" id="3.40.50.300">
    <property type="entry name" value="P-loop containing nucleotide triphosphate hydrolases"/>
    <property type="match status" value="2"/>
</dbReference>
<dbReference type="FunFam" id="3.40.50.300:FF:000113">
    <property type="entry name" value="Preprotein translocase subunit SecA"/>
    <property type="match status" value="1"/>
</dbReference>
<keyword evidence="10 15" id="KW-0067">ATP-binding</keyword>
<organism evidence="21 22">
    <name type="scientific">Lyticum sinuosum</name>
    <dbReference type="NCBI Taxonomy" id="1332059"/>
    <lineage>
        <taxon>Bacteria</taxon>
        <taxon>Pseudomonadati</taxon>
        <taxon>Pseudomonadota</taxon>
        <taxon>Alphaproteobacteria</taxon>
        <taxon>Rickettsiales</taxon>
        <taxon>Lyticum</taxon>
    </lineage>
</organism>
<dbReference type="Gene3D" id="1.10.3060.10">
    <property type="entry name" value="Helical scaffold and wing domains of SecA"/>
    <property type="match status" value="1"/>
</dbReference>
<dbReference type="GO" id="GO:0065002">
    <property type="term" value="P:intracellular protein transmembrane transport"/>
    <property type="evidence" value="ECO:0007669"/>
    <property type="project" value="UniProtKB-UniRule"/>
</dbReference>
<name>A0AAE5AHK7_9RICK</name>
<dbReference type="InterPro" id="IPR036266">
    <property type="entry name" value="SecA_Wing/Scaffold_sf"/>
</dbReference>
<evidence type="ECO:0000256" key="2">
    <source>
        <dbReference type="ARBA" id="ARBA00007650"/>
    </source>
</evidence>
<dbReference type="PROSITE" id="PS01312">
    <property type="entry name" value="SECA"/>
    <property type="match status" value="1"/>
</dbReference>
<dbReference type="PROSITE" id="PS51196">
    <property type="entry name" value="SECA_MOTOR_DEAD"/>
    <property type="match status" value="1"/>
</dbReference>
<keyword evidence="3 15" id="KW-0813">Transport</keyword>
<comment type="catalytic activity">
    <reaction evidence="15">
        <text>ATP + H2O + cellular proteinSide 1 = ADP + phosphate + cellular proteinSide 2.</text>
        <dbReference type="EC" id="7.4.2.8"/>
    </reaction>
</comment>
<evidence type="ECO:0000259" key="18">
    <source>
        <dbReference type="PROSITE" id="PS51192"/>
    </source>
</evidence>
<dbReference type="GO" id="GO:0005524">
    <property type="term" value="F:ATP binding"/>
    <property type="evidence" value="ECO:0007669"/>
    <property type="project" value="UniProtKB-UniRule"/>
</dbReference>
<proteinExistence type="inferred from homology"/>
<dbReference type="GO" id="GO:0017038">
    <property type="term" value="P:protein import"/>
    <property type="evidence" value="ECO:0007669"/>
    <property type="project" value="InterPro"/>
</dbReference>
<dbReference type="CDD" id="cd17928">
    <property type="entry name" value="DEXDc_SecA"/>
    <property type="match status" value="1"/>
</dbReference>
<feature type="binding site" evidence="15">
    <location>
        <begin position="105"/>
        <end position="109"/>
    </location>
    <ligand>
        <name>ATP</name>
        <dbReference type="ChEBI" id="CHEBI:30616"/>
    </ligand>
</feature>
<keyword evidence="11 15" id="KW-0653">Protein transport</keyword>
<evidence type="ECO:0000256" key="14">
    <source>
        <dbReference type="ARBA" id="ARBA00023136"/>
    </source>
</evidence>
<dbReference type="PANTHER" id="PTHR30612:SF0">
    <property type="entry name" value="CHLOROPLAST PROTEIN-TRANSPORTING ATPASE"/>
    <property type="match status" value="1"/>
</dbReference>
<feature type="domain" description="SecA family profile" evidence="20">
    <location>
        <begin position="3"/>
        <end position="610"/>
    </location>
</feature>
<dbReference type="Proteomes" id="UP001289135">
    <property type="component" value="Unassembled WGS sequence"/>
</dbReference>
<keyword evidence="13 15" id="KW-0811">Translocation</keyword>
<dbReference type="HAMAP" id="MF_01382">
    <property type="entry name" value="SecA"/>
    <property type="match status" value="1"/>
</dbReference>
<evidence type="ECO:0000256" key="8">
    <source>
        <dbReference type="ARBA" id="ARBA00022741"/>
    </source>
</evidence>
<feature type="binding site" evidence="15">
    <location>
        <position position="508"/>
    </location>
    <ligand>
        <name>ATP</name>
        <dbReference type="ChEBI" id="CHEBI:30616"/>
    </ligand>
</feature>
<evidence type="ECO:0000256" key="6">
    <source>
        <dbReference type="ARBA" id="ARBA00022519"/>
    </source>
</evidence>
<evidence type="ECO:0000259" key="20">
    <source>
        <dbReference type="PROSITE" id="PS51196"/>
    </source>
</evidence>
<evidence type="ECO:0000256" key="17">
    <source>
        <dbReference type="SAM" id="MobiDB-lite"/>
    </source>
</evidence>
<dbReference type="GO" id="GO:0008564">
    <property type="term" value="F:protein-exporting ATPase activity"/>
    <property type="evidence" value="ECO:0007669"/>
    <property type="project" value="UniProtKB-EC"/>
</dbReference>
<feature type="domain" description="Helicase ATP-binding" evidence="18">
    <location>
        <begin position="89"/>
        <end position="255"/>
    </location>
</feature>
<comment type="similarity">
    <text evidence="2 15 16">Belongs to the SecA family.</text>
</comment>
<dbReference type="FunFam" id="3.90.1440.10:FF:000001">
    <property type="entry name" value="Preprotein translocase subunit SecA"/>
    <property type="match status" value="1"/>
</dbReference>
<dbReference type="InterPro" id="IPR011116">
    <property type="entry name" value="SecA_Wing/Scaffold"/>
</dbReference>
<keyword evidence="5 15" id="KW-0963">Cytoplasm</keyword>
<dbReference type="InterPro" id="IPR004027">
    <property type="entry name" value="SEC_C_motif"/>
</dbReference>
<dbReference type="PRINTS" id="PR00906">
    <property type="entry name" value="SECA"/>
</dbReference>
<evidence type="ECO:0000256" key="15">
    <source>
        <dbReference type="HAMAP-Rule" id="MF_01382"/>
    </source>
</evidence>
<comment type="subunit">
    <text evidence="15">Monomer and homodimer. Part of the essential Sec protein translocation apparatus which comprises SecA, SecYEG and auxiliary proteins SecDF-YajC and YidC.</text>
</comment>
<dbReference type="Pfam" id="PF02810">
    <property type="entry name" value="SEC-C"/>
    <property type="match status" value="1"/>
</dbReference>
<gene>
    <name evidence="15" type="primary">secA</name>
    <name evidence="21" type="ORF">Lyticum_00407</name>
</gene>
<keyword evidence="4 15" id="KW-1003">Cell membrane</keyword>
<evidence type="ECO:0000313" key="22">
    <source>
        <dbReference type="Proteomes" id="UP001289135"/>
    </source>
</evidence>
<dbReference type="NCBIfam" id="NF009538">
    <property type="entry name" value="PRK12904.1"/>
    <property type="match status" value="1"/>
</dbReference>
<comment type="subcellular location">
    <subcellularLocation>
        <location evidence="15">Cell membrane</location>
        <topology evidence="15">Peripheral membrane protein</topology>
        <orientation evidence="15">Cytoplasmic side</orientation>
    </subcellularLocation>
    <subcellularLocation>
        <location evidence="15">Cytoplasm</location>
    </subcellularLocation>
    <text evidence="15">Distribution is 50-50.</text>
</comment>
<dbReference type="CDD" id="cd18803">
    <property type="entry name" value="SF2_C_secA"/>
    <property type="match status" value="1"/>
</dbReference>
<dbReference type="GO" id="GO:0005886">
    <property type="term" value="C:plasma membrane"/>
    <property type="evidence" value="ECO:0007669"/>
    <property type="project" value="UniProtKB-SubCell"/>
</dbReference>
<evidence type="ECO:0000256" key="1">
    <source>
        <dbReference type="ARBA" id="ARBA00001947"/>
    </source>
</evidence>
<feature type="region of interest" description="Disordered" evidence="17">
    <location>
        <begin position="831"/>
        <end position="884"/>
    </location>
</feature>
<dbReference type="GO" id="GO:0046872">
    <property type="term" value="F:metal ion binding"/>
    <property type="evidence" value="ECO:0007669"/>
    <property type="project" value="UniProtKB-KW"/>
</dbReference>
<comment type="function">
    <text evidence="15">Part of the Sec protein translocase complex. Interacts with the SecYEG preprotein conducting channel. Has a central role in coupling the hydrolysis of ATP to the transfer of proteins into and across the cell membrane, serving both as a receptor for the preprotein-SecB complex and as an ATP-driven molecular motor driving the stepwise translocation of polypeptide chains across the membrane.</text>
</comment>
<evidence type="ECO:0000256" key="4">
    <source>
        <dbReference type="ARBA" id="ARBA00022475"/>
    </source>
</evidence>
<keyword evidence="22" id="KW-1185">Reference proteome</keyword>
<feature type="binding site" evidence="15">
    <location>
        <position position="87"/>
    </location>
    <ligand>
        <name>ATP</name>
        <dbReference type="ChEBI" id="CHEBI:30616"/>
    </ligand>
</feature>
<dbReference type="InterPro" id="IPR011115">
    <property type="entry name" value="SecA_DEAD"/>
</dbReference>
<dbReference type="SMART" id="SM00958">
    <property type="entry name" value="SecA_PP_bind"/>
    <property type="match status" value="1"/>
</dbReference>
<evidence type="ECO:0000256" key="9">
    <source>
        <dbReference type="ARBA" id="ARBA00022833"/>
    </source>
</evidence>
<keyword evidence="7" id="KW-0479">Metal-binding</keyword>
<dbReference type="InterPro" id="IPR001650">
    <property type="entry name" value="Helicase_C-like"/>
</dbReference>
<dbReference type="NCBIfam" id="TIGR00963">
    <property type="entry name" value="secA"/>
    <property type="match status" value="1"/>
</dbReference>
<evidence type="ECO:0000256" key="11">
    <source>
        <dbReference type="ARBA" id="ARBA00022927"/>
    </source>
</evidence>
<dbReference type="Pfam" id="PF07517">
    <property type="entry name" value="SecA_DEAD"/>
    <property type="match status" value="1"/>
</dbReference>
<accession>A0AAE5AHK7</accession>
<dbReference type="PROSITE" id="PS51192">
    <property type="entry name" value="HELICASE_ATP_BIND_1"/>
    <property type="match status" value="1"/>
</dbReference>
<evidence type="ECO:0000256" key="12">
    <source>
        <dbReference type="ARBA" id="ARBA00022967"/>
    </source>
</evidence>
<sequence>MFFSFLKKIFPDQNTKILRNILSIVTEINKIEHRMKNMSNKELSNQTVLFKDRISEGESLDSLLPEAFATVREVSLRILNKRHFDVQLIGGIALHRGMIAQMKTGEGKTLVAPLSIYLNALVGKGVHLITVNDYLARRDAQNIEKILGFLGLKVGCITGNMNDEKRYNAYSADVTYGTNNEFGFDYLRDNLKYLRRNDDYFIPGSMIQRSLHYAIIDEIDSILIDEARTPLIISGQSDNDFRMYKVVNDIIKTLKESDYEIDLKNRSVILSEDGNENLENILKQKGVISNIGSMYDLDHMSIVHYVDQALKAHHLFVRDKDYVVVNGKVLIIDEFTGRIMDGRRYSDGLHQAIEAKEKVRVQSDNQTIASTTFQNYFRLYHKLSGMTGTAISEAEEFKEIYGLNVLDVPTNLPIKREDCDDIVYSTESGKYNGIVSFIEENHKTGRPILVGTTSIESSEKLSYLLNEKKIPHNILNAKYHEKEAKIIAQAGSLNAVTVATNMAGRGTDIMLGGNPDIIKEEGQDFSEIISKVEEEKRKILELGGLVVIGTERHDARRIDEQLRGRSGRQGDPGKTVFYLSLEDKLMKMFGSEKLKNILSKLGLKEDEAIIHPMVTKAIIRAQQKIESMNYESRKNILRYDDVINVQRQAIFKRRFDIIDSNEELINHLKEIHKNTLDQILIEYEEYQKIQLKNDFNDKNDGFLLKIRQIYGLKFDSIDDNEISLEKIKFDVNTCFYKKIDQINDKNILIHILKRIMLEIIDKLWRFHINDLDQIRRGIHLRSYGQQNPLNEYKIESFNAFKQMISDFEVETLSSFMHMHYSISDNSNDDMINSDNILNDNEKSYQNNKTKKNTEKKTKKSKLLKNDSNNNDNNIPIDNTINNNSDQDIVKNHDISRNDPCYCESGLKYKYCHGKIADYSD</sequence>
<dbReference type="InterPro" id="IPR044722">
    <property type="entry name" value="SecA_SF2_C"/>
</dbReference>
<dbReference type="SUPFAM" id="SSF81886">
    <property type="entry name" value="Helical scaffold and wing domains of SecA"/>
    <property type="match status" value="1"/>
</dbReference>
<evidence type="ECO:0000256" key="3">
    <source>
        <dbReference type="ARBA" id="ARBA00022448"/>
    </source>
</evidence>
<dbReference type="Pfam" id="PF21090">
    <property type="entry name" value="P-loop_SecA"/>
    <property type="match status" value="1"/>
</dbReference>
<dbReference type="GO" id="GO:0005829">
    <property type="term" value="C:cytosol"/>
    <property type="evidence" value="ECO:0007669"/>
    <property type="project" value="TreeGrafter"/>
</dbReference>
<evidence type="ECO:0000256" key="13">
    <source>
        <dbReference type="ARBA" id="ARBA00023010"/>
    </source>
</evidence>
<dbReference type="SMART" id="SM00957">
    <property type="entry name" value="SecA_DEAD"/>
    <property type="match status" value="1"/>
</dbReference>
<evidence type="ECO:0000313" key="21">
    <source>
        <dbReference type="EMBL" id="MDZ5761238.1"/>
    </source>
</evidence>